<protein>
    <submittedName>
        <fullName evidence="1">Uncharacterized protein</fullName>
    </submittedName>
</protein>
<proteinExistence type="predicted"/>
<dbReference type="AlphaFoldDB" id="A0A8J2BJM7"/>
<name>A0A8J2BJM7_9BACT</name>
<reference evidence="1" key="1">
    <citation type="submission" date="2021-02" db="EMBL/GenBank/DDBJ databases">
        <authorList>
            <person name="Cremers G."/>
            <person name="Picone N."/>
        </authorList>
    </citation>
    <scope>NUCLEOTIDE SEQUENCE</scope>
    <source>
        <strain evidence="1">PQ17</strain>
    </source>
</reference>
<dbReference type="Proteomes" id="UP000663859">
    <property type="component" value="Unassembled WGS sequence"/>
</dbReference>
<organism evidence="1 2">
    <name type="scientific">Candidatus Methylacidithermus pantelleriae</name>
    <dbReference type="NCBI Taxonomy" id="2744239"/>
    <lineage>
        <taxon>Bacteria</taxon>
        <taxon>Pseudomonadati</taxon>
        <taxon>Verrucomicrobiota</taxon>
        <taxon>Methylacidiphilae</taxon>
        <taxon>Methylacidiphilales</taxon>
        <taxon>Methylacidiphilaceae</taxon>
        <taxon>Candidatus Methylacidithermus</taxon>
    </lineage>
</organism>
<dbReference type="EMBL" id="CAJNOB010000032">
    <property type="protein sequence ID" value="CAF0700561.1"/>
    <property type="molecule type" value="Genomic_DNA"/>
</dbReference>
<keyword evidence="2" id="KW-1185">Reference proteome</keyword>
<evidence type="ECO:0000313" key="1">
    <source>
        <dbReference type="EMBL" id="CAF0700561.1"/>
    </source>
</evidence>
<sequence length="95" mass="10961">MTTTGQEDWELFAYRKLSMITEECDFESNRDEGVVFLKVEYVEGKPASGEAIIVVPLGLCKRKFQVRSSDTMRYLVDLKDKALEEKYRKEGRSDG</sequence>
<gene>
    <name evidence="1" type="ORF">MPNT_380013</name>
</gene>
<evidence type="ECO:0000313" key="2">
    <source>
        <dbReference type="Proteomes" id="UP000663859"/>
    </source>
</evidence>
<dbReference type="RefSeq" id="WP_174583438.1">
    <property type="nucleotide sequence ID" value="NZ_CAJNOB010000032.1"/>
</dbReference>
<accession>A0A8J2BJM7</accession>
<comment type="caution">
    <text evidence="1">The sequence shown here is derived from an EMBL/GenBank/DDBJ whole genome shotgun (WGS) entry which is preliminary data.</text>
</comment>